<feature type="compositionally biased region" description="Basic and acidic residues" evidence="2">
    <location>
        <begin position="573"/>
        <end position="622"/>
    </location>
</feature>
<feature type="region of interest" description="Disordered" evidence="2">
    <location>
        <begin position="494"/>
        <end position="872"/>
    </location>
</feature>
<feature type="coiled-coil region" evidence="1">
    <location>
        <begin position="206"/>
        <end position="263"/>
    </location>
</feature>
<feature type="compositionally biased region" description="Basic and acidic residues" evidence="2">
    <location>
        <begin position="655"/>
        <end position="689"/>
    </location>
</feature>
<organism evidence="3">
    <name type="scientific">Chromera velia CCMP2878</name>
    <dbReference type="NCBI Taxonomy" id="1169474"/>
    <lineage>
        <taxon>Eukaryota</taxon>
        <taxon>Sar</taxon>
        <taxon>Alveolata</taxon>
        <taxon>Colpodellida</taxon>
        <taxon>Chromeraceae</taxon>
        <taxon>Chromera</taxon>
    </lineage>
</organism>
<feature type="compositionally biased region" description="Basic and acidic residues" evidence="2">
    <location>
        <begin position="494"/>
        <end position="513"/>
    </location>
</feature>
<feature type="compositionally biased region" description="Basic and acidic residues" evidence="2">
    <location>
        <begin position="736"/>
        <end position="756"/>
    </location>
</feature>
<protein>
    <submittedName>
        <fullName evidence="3">Uncharacterized protein</fullName>
    </submittedName>
</protein>
<feature type="compositionally biased region" description="Acidic residues" evidence="2">
    <location>
        <begin position="641"/>
        <end position="654"/>
    </location>
</feature>
<keyword evidence="1" id="KW-0175">Coiled coil</keyword>
<dbReference type="EMBL" id="CDMZ01000133">
    <property type="protein sequence ID" value="CEM07573.1"/>
    <property type="molecule type" value="Genomic_DNA"/>
</dbReference>
<accession>A0A0G4F649</accession>
<feature type="coiled-coil region" evidence="1">
    <location>
        <begin position="81"/>
        <end position="138"/>
    </location>
</feature>
<evidence type="ECO:0000313" key="3">
    <source>
        <dbReference type="EMBL" id="CEM07573.1"/>
    </source>
</evidence>
<dbReference type="VEuPathDB" id="CryptoDB:Cvel_2765"/>
<feature type="coiled-coil region" evidence="1">
    <location>
        <begin position="428"/>
        <end position="455"/>
    </location>
</feature>
<evidence type="ECO:0000256" key="2">
    <source>
        <dbReference type="SAM" id="MobiDB-lite"/>
    </source>
</evidence>
<proteinExistence type="predicted"/>
<name>A0A0G4F649_9ALVE</name>
<feature type="compositionally biased region" description="Basic and acidic residues" evidence="2">
    <location>
        <begin position="769"/>
        <end position="801"/>
    </location>
</feature>
<feature type="region of interest" description="Disordered" evidence="2">
    <location>
        <begin position="1"/>
        <end position="25"/>
    </location>
</feature>
<dbReference type="AlphaFoldDB" id="A0A0G4F649"/>
<evidence type="ECO:0000256" key="1">
    <source>
        <dbReference type="SAM" id="Coils"/>
    </source>
</evidence>
<gene>
    <name evidence="3" type="ORF">Cvel_2765</name>
</gene>
<sequence>MTTPITPRRSPYRSTERKTPSPPWRPVLLSDYETMQSYTPGYTLMAEYDAIEEQRLREKARRKVRHWQRKAALHTQRMKQLQDMEGQRVQSEIEDNRLRREEAVKQMAHEKRQELIRRRNLRHSRKRERERLKNLIEEKMKDIRAKLSGGRLHQILKRKYNQKVRREQIEKAKEYREEKLKKYPPVSKGKLDEHQLFYDAGHVKLMERLKGIREEEQQEMDKHEKDLRALVGEPSKAAVRIKEREEDERKMEEQREAEKVERVRERLRYGDLVKELYHGQCRWASPTPSAYQASTIPVPDRPSGGQYHPPTVPLETNREGARHEGIRHLRALCRANRESRRKVEEECKDRGETPPPLAASHIVPPAPVNVKMLRARKDASEFLRDDIEGRKEINAVYRARLDEEFSRLHDVLEWLEGAPDRKLKTNKVEEVAESLWKLEKEAAAAEERLRFRRQRHRKTANSVRKNVQVADMYIDAVKGKIQLLNHVTNHPEAGRTLEAVETRMERQRQERSKQAMQSFRMSAAESVRLKRREAEERRKLDEVREKMGLPARETPSASGKGSPGADESDGEEDRQSRESWELEAEELRRARMEEEAAERERERREQIDRWSDHDAGGVRGDDNDPYNEDLDDGPPGGGGGDDGEEEEGEGEKENEENKEGFLDMFDREQEDKKGDEDGENEKEKEKEKEDLENETDGGFLTDFGGEEDKEKDEKEEDNTGGFLGFATGGEDEQEGEDRPAEGDTADEKEKTDEKEASGPLGFLTTFNIEDNKEGEETGNGEEKEKGEEEEGEKKDESEEKPQSPPAEAPGEPKEEETKEQEGGFFGAFMTEVQDQPAEGEGGNEEKGDGEEGGNEGEGGGGEGDEQFPPRWF</sequence>
<feature type="compositionally biased region" description="Basic and acidic residues" evidence="2">
    <location>
        <begin position="810"/>
        <end position="821"/>
    </location>
</feature>
<reference evidence="3" key="1">
    <citation type="submission" date="2014-11" db="EMBL/GenBank/DDBJ databases">
        <authorList>
            <person name="Otto D Thomas"/>
            <person name="Naeem Raeece"/>
        </authorList>
    </citation>
    <scope>NUCLEOTIDE SEQUENCE</scope>
</reference>
<feature type="compositionally biased region" description="Basic and acidic residues" evidence="2">
    <location>
        <begin position="532"/>
        <end position="547"/>
    </location>
</feature>
<feature type="compositionally biased region" description="Acidic residues" evidence="2">
    <location>
        <begin position="623"/>
        <end position="632"/>
    </location>
</feature>